<evidence type="ECO:0000256" key="1">
    <source>
        <dbReference type="ARBA" id="ARBA00007448"/>
    </source>
</evidence>
<dbReference type="Pfam" id="PF25568">
    <property type="entry name" value="AAA_lid_At3g28540"/>
    <property type="match status" value="1"/>
</dbReference>
<dbReference type="SMART" id="SM00382">
    <property type="entry name" value="AAA"/>
    <property type="match status" value="1"/>
</dbReference>
<dbReference type="GO" id="GO:0005524">
    <property type="term" value="F:ATP binding"/>
    <property type="evidence" value="ECO:0007669"/>
    <property type="project" value="InterPro"/>
</dbReference>
<comment type="caution">
    <text evidence="4">The sequence shown here is derived from an EMBL/GenBank/DDBJ whole genome shotgun (WGS) entry which is preliminary data.</text>
</comment>
<evidence type="ECO:0000313" key="5">
    <source>
        <dbReference type="Proteomes" id="UP000734854"/>
    </source>
</evidence>
<evidence type="ECO:0000256" key="2">
    <source>
        <dbReference type="SAM" id="MobiDB-lite"/>
    </source>
</evidence>
<feature type="region of interest" description="Disordered" evidence="2">
    <location>
        <begin position="393"/>
        <end position="415"/>
    </location>
</feature>
<keyword evidence="5" id="KW-1185">Reference proteome</keyword>
<dbReference type="AlphaFoldDB" id="A0A8J5GGX4"/>
<accession>A0A8J5GGX4</accession>
<evidence type="ECO:0000259" key="3">
    <source>
        <dbReference type="SMART" id="SM00382"/>
    </source>
</evidence>
<protein>
    <recommendedName>
        <fullName evidence="3">AAA+ ATPase domain-containing protein</fullName>
    </recommendedName>
</protein>
<proteinExistence type="inferred from homology"/>
<comment type="similarity">
    <text evidence="1">Belongs to the AAA ATPase family. BCS1 subfamily.</text>
</comment>
<dbReference type="Proteomes" id="UP000734854">
    <property type="component" value="Unassembled WGS sequence"/>
</dbReference>
<dbReference type="InterPro" id="IPR003593">
    <property type="entry name" value="AAA+_ATPase"/>
</dbReference>
<gene>
    <name evidence="4" type="ORF">ZIOFF_032826</name>
</gene>
<organism evidence="4 5">
    <name type="scientific">Zingiber officinale</name>
    <name type="common">Ginger</name>
    <name type="synonym">Amomum zingiber</name>
    <dbReference type="NCBI Taxonomy" id="94328"/>
    <lineage>
        <taxon>Eukaryota</taxon>
        <taxon>Viridiplantae</taxon>
        <taxon>Streptophyta</taxon>
        <taxon>Embryophyta</taxon>
        <taxon>Tracheophyta</taxon>
        <taxon>Spermatophyta</taxon>
        <taxon>Magnoliopsida</taxon>
        <taxon>Liliopsida</taxon>
        <taxon>Zingiberales</taxon>
        <taxon>Zingiberaceae</taxon>
        <taxon>Zingiber</taxon>
    </lineage>
</organism>
<sequence>MIPRDALLVAAFFFAGLLRALLSFKSLLYWFFRCRRWVDERTHDYQNFRIPRFDDRGLENPLHRHAAAYVASLPSVERAPAAAVFSAANKGNEFSFVPVTGYAVGDSFRGFRLSWTVDDAGGLLLRLRRQDRASVFRPYLGHVESVAEEIHLRRREAMIFTNFGPNWKSASLFNHPATLDAVAMDAEQKARVRADLEAFLKGRDYYHRLCRVWRRSYLLHGPSGTGKSTFAAAMANFLGYDIYDLDLEAVSSAGELKALLAATRPRSMILVEHVERHIHANSGGEGMLRFTDRIGEERVVVYTLTSEGVAAELEPELTVDVRVHFPLCDFPAFKALASGYLGLEDHKMYPKVEEMFKGGATMSPAEVSELMMENRGSPNRALKSLIGALQQQRPLPPEKSIDSDSNVNRGNSAGAIKLEKDTPTAMKELKKLYSLVKTKSKKNGVMPVEVAAAAAAAGTPLDELGKEYCY</sequence>
<dbReference type="PANTHER" id="PTHR23070">
    <property type="entry name" value="BCS1 AAA-TYPE ATPASE"/>
    <property type="match status" value="1"/>
</dbReference>
<dbReference type="EMBL" id="JACMSC010000009">
    <property type="protein sequence ID" value="KAG6507479.1"/>
    <property type="molecule type" value="Genomic_DNA"/>
</dbReference>
<name>A0A8J5GGX4_ZINOF</name>
<reference evidence="4 5" key="1">
    <citation type="submission" date="2020-08" db="EMBL/GenBank/DDBJ databases">
        <title>Plant Genome Project.</title>
        <authorList>
            <person name="Zhang R.-G."/>
        </authorList>
    </citation>
    <scope>NUCLEOTIDE SEQUENCE [LARGE SCALE GENOMIC DNA]</scope>
    <source>
        <tissue evidence="4">Rhizome</tissue>
    </source>
</reference>
<evidence type="ECO:0000313" key="4">
    <source>
        <dbReference type="EMBL" id="KAG6507479.1"/>
    </source>
</evidence>
<dbReference type="InterPro" id="IPR003959">
    <property type="entry name" value="ATPase_AAA_core"/>
</dbReference>
<dbReference type="InterPro" id="IPR058017">
    <property type="entry name" value="At3g28540-like_C"/>
</dbReference>
<dbReference type="GO" id="GO:0016887">
    <property type="term" value="F:ATP hydrolysis activity"/>
    <property type="evidence" value="ECO:0007669"/>
    <property type="project" value="InterPro"/>
</dbReference>
<dbReference type="Pfam" id="PF00004">
    <property type="entry name" value="AAA"/>
    <property type="match status" value="1"/>
</dbReference>
<feature type="domain" description="AAA+ ATPase" evidence="3">
    <location>
        <begin position="213"/>
        <end position="329"/>
    </location>
</feature>
<dbReference type="InterPro" id="IPR050747">
    <property type="entry name" value="Mitochondrial_chaperone_BCS1"/>
</dbReference>
<dbReference type="OrthoDB" id="10251412at2759"/>